<dbReference type="Proteomes" id="UP000005439">
    <property type="component" value="Chromosome"/>
</dbReference>
<keyword evidence="6" id="KW-1185">Reference proteome</keyword>
<sequence>MYPYPFRYVRPQTLDEALRWAETDGMRFLAGGQSLLPLLNLHWAEVAGVIDLKSVGHEFNHVQWKAGEIEFGAWLTHHELATLEPLATRCPLIPRAAVHIGHPRIRRRGTVGGALAHGDPLAEWFLAFLTLNASVVTRSRAYPRRVTPIQEWLLGPLMPNLLPGEIVTGVQVSLPERASYGFLEVSRRAGDYAIMAAGVQLIWDASYHQITGCTLAISGANDLPRTFPLISKAVQGQAPGSELWRFVEDAVQKAVDPYADVLASKDYRRHLAGVLARRVCEQATQQREVLTRTT</sequence>
<protein>
    <submittedName>
        <fullName evidence="5">Molybdopterin dehydrogenase FAD-binding protein</fullName>
    </submittedName>
</protein>
<evidence type="ECO:0000313" key="6">
    <source>
        <dbReference type="Proteomes" id="UP000005439"/>
    </source>
</evidence>
<reference evidence="5 6" key="2">
    <citation type="journal article" date="2012" name="Stand. Genomic Sci.">
        <title>Complete genome sequence of the moderately thermophilic mineral-sulfide-oxidizing firmicute Sulfobacillus acidophilus type strain (NAL(T)).</title>
        <authorList>
            <person name="Anderson I."/>
            <person name="Chertkov O."/>
            <person name="Chen A."/>
            <person name="Saunders E."/>
            <person name="Lapidus A."/>
            <person name="Nolan M."/>
            <person name="Lucas S."/>
            <person name="Hammon N."/>
            <person name="Deshpande S."/>
            <person name="Cheng J.F."/>
            <person name="Han C."/>
            <person name="Tapia R."/>
            <person name="Goodwin L.A."/>
            <person name="Pitluck S."/>
            <person name="Liolios K."/>
            <person name="Pagani I."/>
            <person name="Ivanova N."/>
            <person name="Mikhailova N."/>
            <person name="Pati A."/>
            <person name="Palaniappan K."/>
            <person name="Land M."/>
            <person name="Pan C."/>
            <person name="Rohde M."/>
            <person name="Pukall R."/>
            <person name="Goker M."/>
            <person name="Detter J.C."/>
            <person name="Woyke T."/>
            <person name="Bristow J."/>
            <person name="Eisen J.A."/>
            <person name="Markowitz V."/>
            <person name="Hugenholtz P."/>
            <person name="Kyrpides N.C."/>
            <person name="Klenk H.P."/>
            <person name="Mavromatis K."/>
        </authorList>
    </citation>
    <scope>NUCLEOTIDE SEQUENCE [LARGE SCALE GENOMIC DNA]</scope>
    <source>
        <strain evidence="6">ATCC 700253 / DSM 10332 / NAL</strain>
    </source>
</reference>
<dbReference type="InterPro" id="IPR016169">
    <property type="entry name" value="FAD-bd_PCMH_sub2"/>
</dbReference>
<dbReference type="PATRIC" id="fig|679936.5.peg.2397"/>
<dbReference type="EMBL" id="CP003179">
    <property type="protein sequence ID" value="AEW05781.1"/>
    <property type="molecule type" value="Genomic_DNA"/>
</dbReference>
<dbReference type="Gene3D" id="3.30.390.50">
    <property type="entry name" value="CO dehydrogenase flavoprotein, C-terminal domain"/>
    <property type="match status" value="1"/>
</dbReference>
<name>G8TUQ7_SULAD</name>
<evidence type="ECO:0000259" key="4">
    <source>
        <dbReference type="PROSITE" id="PS51387"/>
    </source>
</evidence>
<reference evidence="6" key="1">
    <citation type="submission" date="2011-12" db="EMBL/GenBank/DDBJ databases">
        <title>The complete genome of chromosome of Sulfobacillus acidophilus DSM 10332.</title>
        <authorList>
            <person name="Lucas S."/>
            <person name="Han J."/>
            <person name="Lapidus A."/>
            <person name="Bruce D."/>
            <person name="Goodwin L."/>
            <person name="Pitluck S."/>
            <person name="Peters L."/>
            <person name="Kyrpides N."/>
            <person name="Mavromatis K."/>
            <person name="Ivanova N."/>
            <person name="Mikhailova N."/>
            <person name="Chertkov O."/>
            <person name="Saunders E."/>
            <person name="Detter J.C."/>
            <person name="Tapia R."/>
            <person name="Han C."/>
            <person name="Land M."/>
            <person name="Hauser L."/>
            <person name="Markowitz V."/>
            <person name="Cheng J.-F."/>
            <person name="Hugenholtz P."/>
            <person name="Woyke T."/>
            <person name="Wu D."/>
            <person name="Pukall R."/>
            <person name="Gehrich-Schroeter G."/>
            <person name="Schneider S."/>
            <person name="Klenk H.-P."/>
            <person name="Eisen J.A."/>
        </authorList>
    </citation>
    <scope>NUCLEOTIDE SEQUENCE [LARGE SCALE GENOMIC DNA]</scope>
    <source>
        <strain evidence="6">ATCC 700253 / DSM 10332 / NAL</strain>
    </source>
</reference>
<dbReference type="AlphaFoldDB" id="G8TUQ7"/>
<dbReference type="Gene3D" id="3.30.465.10">
    <property type="match status" value="1"/>
</dbReference>
<dbReference type="STRING" id="679936.Sulac_2313"/>
<dbReference type="InterPro" id="IPR051312">
    <property type="entry name" value="Diverse_Substr_Oxidored"/>
</dbReference>
<organism evidence="5 6">
    <name type="scientific">Sulfobacillus acidophilus (strain ATCC 700253 / DSM 10332 / NAL)</name>
    <dbReference type="NCBI Taxonomy" id="679936"/>
    <lineage>
        <taxon>Bacteria</taxon>
        <taxon>Bacillati</taxon>
        <taxon>Bacillota</taxon>
        <taxon>Clostridia</taxon>
        <taxon>Eubacteriales</taxon>
        <taxon>Clostridiales Family XVII. Incertae Sedis</taxon>
        <taxon>Sulfobacillus</taxon>
    </lineage>
</organism>
<dbReference type="InterPro" id="IPR016167">
    <property type="entry name" value="FAD-bd_PCMH_sub1"/>
</dbReference>
<evidence type="ECO:0000256" key="1">
    <source>
        <dbReference type="ARBA" id="ARBA00022630"/>
    </source>
</evidence>
<dbReference type="SMART" id="SM01092">
    <property type="entry name" value="CO_deh_flav_C"/>
    <property type="match status" value="1"/>
</dbReference>
<proteinExistence type="predicted"/>
<evidence type="ECO:0000256" key="3">
    <source>
        <dbReference type="ARBA" id="ARBA00023002"/>
    </source>
</evidence>
<feature type="domain" description="FAD-binding PCMH-type" evidence="4">
    <location>
        <begin position="1"/>
        <end position="177"/>
    </location>
</feature>
<evidence type="ECO:0000256" key="2">
    <source>
        <dbReference type="ARBA" id="ARBA00022827"/>
    </source>
</evidence>
<dbReference type="SUPFAM" id="SSF55447">
    <property type="entry name" value="CO dehydrogenase flavoprotein C-terminal domain-like"/>
    <property type="match status" value="1"/>
</dbReference>
<evidence type="ECO:0000313" key="5">
    <source>
        <dbReference type="EMBL" id="AEW05781.1"/>
    </source>
</evidence>
<dbReference type="PROSITE" id="PS51387">
    <property type="entry name" value="FAD_PCMH"/>
    <property type="match status" value="1"/>
</dbReference>
<dbReference type="Pfam" id="PF03450">
    <property type="entry name" value="CO_deh_flav_C"/>
    <property type="match status" value="1"/>
</dbReference>
<keyword evidence="2" id="KW-0274">FAD</keyword>
<dbReference type="Gene3D" id="3.30.43.10">
    <property type="entry name" value="Uridine Diphospho-n-acetylenolpyruvylglucosamine Reductase, domain 2"/>
    <property type="match status" value="1"/>
</dbReference>
<keyword evidence="3" id="KW-0560">Oxidoreductase</keyword>
<dbReference type="InterPro" id="IPR016166">
    <property type="entry name" value="FAD-bd_PCMH"/>
</dbReference>
<gene>
    <name evidence="5" type="ordered locus">Sulac_2313</name>
</gene>
<dbReference type="PANTHER" id="PTHR42659">
    <property type="entry name" value="XANTHINE DEHYDROGENASE SUBUNIT C-RELATED"/>
    <property type="match status" value="1"/>
</dbReference>
<dbReference type="SUPFAM" id="SSF56176">
    <property type="entry name" value="FAD-binding/transporter-associated domain-like"/>
    <property type="match status" value="1"/>
</dbReference>
<dbReference type="InterPro" id="IPR002346">
    <property type="entry name" value="Mopterin_DH_FAD-bd"/>
</dbReference>
<dbReference type="KEGG" id="sap:Sulac_2313"/>
<dbReference type="InterPro" id="IPR005107">
    <property type="entry name" value="CO_DH_flav_C"/>
</dbReference>
<dbReference type="InterPro" id="IPR036683">
    <property type="entry name" value="CO_DH_flav_C_dom_sf"/>
</dbReference>
<accession>G8TUQ7</accession>
<dbReference type="GO" id="GO:0071949">
    <property type="term" value="F:FAD binding"/>
    <property type="evidence" value="ECO:0007669"/>
    <property type="project" value="InterPro"/>
</dbReference>
<dbReference type="PANTHER" id="PTHR42659:SF2">
    <property type="entry name" value="XANTHINE DEHYDROGENASE SUBUNIT C-RELATED"/>
    <property type="match status" value="1"/>
</dbReference>
<dbReference type="HOGENOM" id="CLU_058050_3_0_9"/>
<dbReference type="InterPro" id="IPR036318">
    <property type="entry name" value="FAD-bd_PCMH-like_sf"/>
</dbReference>
<keyword evidence="1" id="KW-0285">Flavoprotein</keyword>
<dbReference type="GO" id="GO:0016491">
    <property type="term" value="F:oxidoreductase activity"/>
    <property type="evidence" value="ECO:0007669"/>
    <property type="project" value="UniProtKB-KW"/>
</dbReference>
<dbReference type="Pfam" id="PF00941">
    <property type="entry name" value="FAD_binding_5"/>
    <property type="match status" value="1"/>
</dbReference>